<comment type="caution">
    <text evidence="12">The sequence shown here is derived from an EMBL/GenBank/DDBJ whole genome shotgun (WGS) entry which is preliminary data.</text>
</comment>
<dbReference type="InterPro" id="IPR011992">
    <property type="entry name" value="EF-hand-dom_pair"/>
</dbReference>
<dbReference type="PROSITE" id="PS50222">
    <property type="entry name" value="EF_HAND_2"/>
    <property type="match status" value="1"/>
</dbReference>
<evidence type="ECO:0000256" key="4">
    <source>
        <dbReference type="ARBA" id="ARBA00022692"/>
    </source>
</evidence>
<keyword evidence="3" id="KW-0050">Antiport</keyword>
<accession>A0AAE0FNN6</accession>
<reference evidence="12 13" key="1">
    <citation type="journal article" date="2015" name="Genome Biol. Evol.">
        <title>Comparative Genomics of a Bacterivorous Green Alga Reveals Evolutionary Causalities and Consequences of Phago-Mixotrophic Mode of Nutrition.</title>
        <authorList>
            <person name="Burns J.A."/>
            <person name="Paasch A."/>
            <person name="Narechania A."/>
            <person name="Kim E."/>
        </authorList>
    </citation>
    <scope>NUCLEOTIDE SEQUENCE [LARGE SCALE GENOMIC DNA]</scope>
    <source>
        <strain evidence="12 13">PLY_AMNH</strain>
    </source>
</reference>
<dbReference type="PROSITE" id="PS00018">
    <property type="entry name" value="EF_HAND_1"/>
    <property type="match status" value="1"/>
</dbReference>
<feature type="transmembrane region" description="Helical" evidence="9">
    <location>
        <begin position="79"/>
        <end position="98"/>
    </location>
</feature>
<dbReference type="InterPro" id="IPR018247">
    <property type="entry name" value="EF_Hand_1_Ca_BS"/>
</dbReference>
<dbReference type="SMART" id="SM00054">
    <property type="entry name" value="EFh"/>
    <property type="match status" value="1"/>
</dbReference>
<keyword evidence="2" id="KW-0813">Transport</keyword>
<sequence length="556" mass="61259">MLFKPFITFLLFCWTKTVNSSLNGEDLDHEEGRTSERCEEPWGFLPCSDEPAGMLFLISMYGYTFVQGAHMISDGCESFLHFVGPGLLGGFLLPVVGALPEAIMICTAGRSTKSAEQTIAVCMGTIAGSTVFMLSIALGSSTYLGRCDLDAQGRAINGKISDRSFSITKVFCDHESGVTISHWAQVNCRWMLLSSLLVVFVMILACTSPDDDLAAMIGCVTSFVFLLVYLTSQVLQPVLQSKKAKVYELDHIARESIYTRDQIKKGGLSDSAMRNLFVEFDKDASGTIDAKEFERILVTLSVGAGHSPQKAEVDRWMESLYFCGSCGELYFEDFKTALIKWYTLKMRNVGMENEMKPDEGYQSVPFSDFPYADIGEKVDTDDVETTLENADKPETKERQAIKGGIRLVAGITIVVFSSQALVQSVTEFANAVNLPAFIVSFLVSPFAANAPELFASHKFAAKKTVANMSISYSHLYGSIVLNNSLGLGLCLLNLYFFDIPWVFTAEAFSFLVPIWIAGYIGLTRTTYATSLVGPMYCMKPLSLLVYASLRHLFGNN</sequence>
<organism evidence="12 13">
    <name type="scientific">Cymbomonas tetramitiformis</name>
    <dbReference type="NCBI Taxonomy" id="36881"/>
    <lineage>
        <taxon>Eukaryota</taxon>
        <taxon>Viridiplantae</taxon>
        <taxon>Chlorophyta</taxon>
        <taxon>Pyramimonadophyceae</taxon>
        <taxon>Pyramimonadales</taxon>
        <taxon>Pyramimonadaceae</taxon>
        <taxon>Cymbomonas</taxon>
    </lineage>
</organism>
<dbReference type="EMBL" id="LGRX02015739">
    <property type="protein sequence ID" value="KAK3263078.1"/>
    <property type="molecule type" value="Genomic_DNA"/>
</dbReference>
<keyword evidence="6 9" id="KW-1133">Transmembrane helix</keyword>
<evidence type="ECO:0000256" key="2">
    <source>
        <dbReference type="ARBA" id="ARBA00022448"/>
    </source>
</evidence>
<dbReference type="GO" id="GO:0015369">
    <property type="term" value="F:calcium:proton antiporter activity"/>
    <property type="evidence" value="ECO:0007669"/>
    <property type="project" value="TreeGrafter"/>
</dbReference>
<keyword evidence="5" id="KW-0106">Calcium</keyword>
<dbReference type="SUPFAM" id="SSF47473">
    <property type="entry name" value="EF-hand"/>
    <property type="match status" value="1"/>
</dbReference>
<keyword evidence="7" id="KW-0406">Ion transport</keyword>
<dbReference type="Gene3D" id="1.10.238.10">
    <property type="entry name" value="EF-hand"/>
    <property type="match status" value="1"/>
</dbReference>
<dbReference type="PANTHER" id="PTHR31503">
    <property type="entry name" value="VACUOLAR CALCIUM ION TRANSPORTER"/>
    <property type="match status" value="1"/>
</dbReference>
<evidence type="ECO:0000256" key="5">
    <source>
        <dbReference type="ARBA" id="ARBA00022837"/>
    </source>
</evidence>
<dbReference type="Proteomes" id="UP001190700">
    <property type="component" value="Unassembled WGS sequence"/>
</dbReference>
<evidence type="ECO:0000313" key="13">
    <source>
        <dbReference type="Proteomes" id="UP001190700"/>
    </source>
</evidence>
<dbReference type="AlphaFoldDB" id="A0AAE0FNN6"/>
<evidence type="ECO:0000256" key="6">
    <source>
        <dbReference type="ARBA" id="ARBA00022989"/>
    </source>
</evidence>
<dbReference type="PANTHER" id="PTHR31503:SF36">
    <property type="entry name" value="SODIUM_CALCIUM EXCHANGER MEMBRANE REGION DOMAIN-CONTAINING PROTEIN"/>
    <property type="match status" value="1"/>
</dbReference>
<evidence type="ECO:0000313" key="12">
    <source>
        <dbReference type="EMBL" id="KAK3263078.1"/>
    </source>
</evidence>
<evidence type="ECO:0000259" key="11">
    <source>
        <dbReference type="PROSITE" id="PS50222"/>
    </source>
</evidence>
<evidence type="ECO:0000256" key="3">
    <source>
        <dbReference type="ARBA" id="ARBA00022449"/>
    </source>
</evidence>
<feature type="transmembrane region" description="Helical" evidence="9">
    <location>
        <begin position="118"/>
        <end position="138"/>
    </location>
</feature>
<evidence type="ECO:0000256" key="1">
    <source>
        <dbReference type="ARBA" id="ARBA00004127"/>
    </source>
</evidence>
<dbReference type="GO" id="GO:0005509">
    <property type="term" value="F:calcium ion binding"/>
    <property type="evidence" value="ECO:0007669"/>
    <property type="project" value="InterPro"/>
</dbReference>
<dbReference type="GO" id="GO:0006874">
    <property type="term" value="P:intracellular calcium ion homeostasis"/>
    <property type="evidence" value="ECO:0007669"/>
    <property type="project" value="TreeGrafter"/>
</dbReference>
<feature type="transmembrane region" description="Helical" evidence="9">
    <location>
        <begin position="190"/>
        <end position="207"/>
    </location>
</feature>
<proteinExistence type="predicted"/>
<feature type="chain" id="PRO_5042202286" description="EF-hand domain-containing protein" evidence="10">
    <location>
        <begin position="21"/>
        <end position="556"/>
    </location>
</feature>
<keyword evidence="10" id="KW-0732">Signal</keyword>
<keyword evidence="13" id="KW-1185">Reference proteome</keyword>
<dbReference type="GO" id="GO:0016020">
    <property type="term" value="C:membrane"/>
    <property type="evidence" value="ECO:0007669"/>
    <property type="project" value="InterPro"/>
</dbReference>
<feature type="domain" description="EF-hand" evidence="11">
    <location>
        <begin position="268"/>
        <end position="303"/>
    </location>
</feature>
<dbReference type="Pfam" id="PF01699">
    <property type="entry name" value="Na_Ca_ex"/>
    <property type="match status" value="2"/>
</dbReference>
<evidence type="ECO:0000256" key="10">
    <source>
        <dbReference type="SAM" id="SignalP"/>
    </source>
</evidence>
<dbReference type="GO" id="GO:0012505">
    <property type="term" value="C:endomembrane system"/>
    <property type="evidence" value="ECO:0007669"/>
    <property type="project" value="UniProtKB-SubCell"/>
</dbReference>
<comment type="subcellular location">
    <subcellularLocation>
        <location evidence="1">Endomembrane system</location>
        <topology evidence="1">Multi-pass membrane protein</topology>
    </subcellularLocation>
</comment>
<evidence type="ECO:0000256" key="9">
    <source>
        <dbReference type="SAM" id="Phobius"/>
    </source>
</evidence>
<feature type="transmembrane region" description="Helical" evidence="9">
    <location>
        <begin position="501"/>
        <end position="522"/>
    </location>
</feature>
<dbReference type="InterPro" id="IPR002048">
    <property type="entry name" value="EF_hand_dom"/>
</dbReference>
<evidence type="ECO:0000256" key="8">
    <source>
        <dbReference type="ARBA" id="ARBA00023136"/>
    </source>
</evidence>
<protein>
    <recommendedName>
        <fullName evidence="11">EF-hand domain-containing protein</fullName>
    </recommendedName>
</protein>
<gene>
    <name evidence="12" type="ORF">CYMTET_28094</name>
</gene>
<keyword evidence="4 9" id="KW-0812">Transmembrane</keyword>
<feature type="signal peptide" evidence="10">
    <location>
        <begin position="1"/>
        <end position="20"/>
    </location>
</feature>
<feature type="transmembrane region" description="Helical" evidence="9">
    <location>
        <begin position="475"/>
        <end position="495"/>
    </location>
</feature>
<dbReference type="InterPro" id="IPR004837">
    <property type="entry name" value="NaCa_Exmemb"/>
</dbReference>
<evidence type="ECO:0000256" key="7">
    <source>
        <dbReference type="ARBA" id="ARBA00023065"/>
    </source>
</evidence>
<feature type="transmembrane region" description="Helical" evidence="9">
    <location>
        <begin position="52"/>
        <end position="72"/>
    </location>
</feature>
<feature type="transmembrane region" description="Helical" evidence="9">
    <location>
        <begin position="434"/>
        <end position="454"/>
    </location>
</feature>
<feature type="transmembrane region" description="Helical" evidence="9">
    <location>
        <begin position="404"/>
        <end position="422"/>
    </location>
</feature>
<dbReference type="InterPro" id="IPR004713">
    <property type="entry name" value="CaH_exchang"/>
</dbReference>
<keyword evidence="8 9" id="KW-0472">Membrane</keyword>
<name>A0AAE0FNN6_9CHLO</name>
<feature type="transmembrane region" description="Helical" evidence="9">
    <location>
        <begin position="213"/>
        <end position="235"/>
    </location>
</feature>